<dbReference type="EMBL" id="CAADFU010000004">
    <property type="protein sequence ID" value="VFK39778.1"/>
    <property type="molecule type" value="Genomic_DNA"/>
</dbReference>
<protein>
    <submittedName>
        <fullName evidence="2">Uncharacterized protein</fullName>
    </submittedName>
</protein>
<gene>
    <name evidence="2" type="ORF">BECKSD772E_GA0070983_100440</name>
</gene>
<reference evidence="2" key="1">
    <citation type="submission" date="2019-02" db="EMBL/GenBank/DDBJ databases">
        <authorList>
            <person name="Gruber-Vodicka R. H."/>
            <person name="Seah K. B. B."/>
        </authorList>
    </citation>
    <scope>NUCLEOTIDE SEQUENCE</scope>
    <source>
        <strain evidence="2">BECK_S1320</strain>
    </source>
</reference>
<proteinExistence type="predicted"/>
<evidence type="ECO:0000313" key="2">
    <source>
        <dbReference type="EMBL" id="VFK39778.1"/>
    </source>
</evidence>
<evidence type="ECO:0000256" key="1">
    <source>
        <dbReference type="SAM" id="MobiDB-lite"/>
    </source>
</evidence>
<accession>A0A450YDZ8</accession>
<name>A0A450YDZ8_9GAMM</name>
<sequence length="192" mass="21562">MNGESLVPAFRASIRFIAVIRKASRVCSHQPGRRGCSISAYRFYQVYLQAFPSTSLVLPYPRYAPEGLFLTSRGIFHSDNDPKYINKRIATFPLKPRPQESTKSRIRKCHPHKPDDDPYDKLKFLFDAFATWNPAPPSNNPGGGVVLGERLICLFPARLYECIEFSRCFIHAGSCVKGPGRSLAGPSNQRIS</sequence>
<organism evidence="2">
    <name type="scientific">Candidatus Kentrum sp. SD</name>
    <dbReference type="NCBI Taxonomy" id="2126332"/>
    <lineage>
        <taxon>Bacteria</taxon>
        <taxon>Pseudomonadati</taxon>
        <taxon>Pseudomonadota</taxon>
        <taxon>Gammaproteobacteria</taxon>
        <taxon>Candidatus Kentrum</taxon>
    </lineage>
</organism>
<dbReference type="AlphaFoldDB" id="A0A450YDZ8"/>
<feature type="region of interest" description="Disordered" evidence="1">
    <location>
        <begin position="96"/>
        <end position="115"/>
    </location>
</feature>